<dbReference type="InterPro" id="IPR036651">
    <property type="entry name" value="Gln_synt_N_sf"/>
</dbReference>
<gene>
    <name evidence="7" type="ORF">LYPA_23C002973</name>
</gene>
<dbReference type="SUPFAM" id="SSF54368">
    <property type="entry name" value="Glutamine synthetase, N-terminal domain"/>
    <property type="match status" value="1"/>
</dbReference>
<keyword evidence="8" id="KW-1185">Reference proteome</keyword>
<comment type="subcellular location">
    <subcellularLocation>
        <location evidence="1">Cytoplasm</location>
    </subcellularLocation>
</comment>
<dbReference type="SUPFAM" id="SSF55931">
    <property type="entry name" value="Glutamine synthetase/guanido kinase"/>
    <property type="match status" value="1"/>
</dbReference>
<name>A0A485P145_LYNPA</name>
<organism evidence="7 8">
    <name type="scientific">Lynx pardinus</name>
    <name type="common">Iberian lynx</name>
    <name type="synonym">Felis pardina</name>
    <dbReference type="NCBI Taxonomy" id="191816"/>
    <lineage>
        <taxon>Eukaryota</taxon>
        <taxon>Metazoa</taxon>
        <taxon>Chordata</taxon>
        <taxon>Craniata</taxon>
        <taxon>Vertebrata</taxon>
        <taxon>Euteleostomi</taxon>
        <taxon>Mammalia</taxon>
        <taxon>Eutheria</taxon>
        <taxon>Laurasiatheria</taxon>
        <taxon>Carnivora</taxon>
        <taxon>Feliformia</taxon>
        <taxon>Felidae</taxon>
        <taxon>Felinae</taxon>
        <taxon>Lynx</taxon>
    </lineage>
</organism>
<dbReference type="GO" id="GO:0005737">
    <property type="term" value="C:cytoplasm"/>
    <property type="evidence" value="ECO:0007669"/>
    <property type="project" value="UniProtKB-SubCell"/>
</dbReference>
<accession>A0A485P145</accession>
<dbReference type="GO" id="GO:0006542">
    <property type="term" value="P:glutamine biosynthetic process"/>
    <property type="evidence" value="ECO:0007669"/>
    <property type="project" value="InterPro"/>
</dbReference>
<evidence type="ECO:0000256" key="2">
    <source>
        <dbReference type="ARBA" id="ARBA00021364"/>
    </source>
</evidence>
<dbReference type="InterPro" id="IPR014746">
    <property type="entry name" value="Gln_synth/guanido_kin_cat_dom"/>
</dbReference>
<dbReference type="EMBL" id="CAAGRJ010022214">
    <property type="protein sequence ID" value="VFV36082.1"/>
    <property type="molecule type" value="Genomic_DNA"/>
</dbReference>
<sequence>MATAASPHMNKGIKQVYMSLPQGEKVQAMYVWIDGAGEGLRCKTRTLESEPKYVEELPQWNFDGFSTFQFEGSNILSLLPYFGTLSARTPNSWCSILDMVSNQHTWFGMEQEYTLMGTGGPPFGWASNGFPGPQGPYTTVAWDIVEAHYQTCWYTSIKIDCGVIATFYFKHIPGNCNGAGCHTDFSTKAMREENGLKYIEESIEKLSKRHQYHI</sequence>
<dbReference type="InterPro" id="IPR008147">
    <property type="entry name" value="Gln_synt_N"/>
</dbReference>
<evidence type="ECO:0000256" key="3">
    <source>
        <dbReference type="ARBA" id="ARBA00022490"/>
    </source>
</evidence>
<reference evidence="7 8" key="1">
    <citation type="submission" date="2019-01" db="EMBL/GenBank/DDBJ databases">
        <authorList>
            <person name="Alioto T."/>
            <person name="Alioto T."/>
        </authorList>
    </citation>
    <scope>NUCLEOTIDE SEQUENCE [LARGE SCALE GENOMIC DNA]</scope>
</reference>
<evidence type="ECO:0000256" key="5">
    <source>
        <dbReference type="PROSITE-ProRule" id="PRU01330"/>
    </source>
</evidence>
<dbReference type="Proteomes" id="UP000386466">
    <property type="component" value="Unassembled WGS sequence"/>
</dbReference>
<proteinExistence type="inferred from homology"/>
<dbReference type="InterPro" id="IPR050292">
    <property type="entry name" value="Glutamine_Synthetase"/>
</dbReference>
<evidence type="ECO:0000256" key="4">
    <source>
        <dbReference type="ARBA" id="ARBA00030668"/>
    </source>
</evidence>
<evidence type="ECO:0000259" key="6">
    <source>
        <dbReference type="PROSITE" id="PS51986"/>
    </source>
</evidence>
<keyword evidence="3" id="KW-0963">Cytoplasm</keyword>
<comment type="similarity">
    <text evidence="5">Belongs to the glutamine synthetase family.</text>
</comment>
<dbReference type="PANTHER" id="PTHR20852">
    <property type="entry name" value="GLUTAMINE SYNTHETASE"/>
    <property type="match status" value="1"/>
</dbReference>
<dbReference type="PANTHER" id="PTHR20852:SF45">
    <property type="entry name" value="GLUTAMINE SYNTHETASE"/>
    <property type="match status" value="1"/>
</dbReference>
<dbReference type="PROSITE" id="PS51986">
    <property type="entry name" value="GS_BETA_GRASP"/>
    <property type="match status" value="1"/>
</dbReference>
<evidence type="ECO:0000313" key="7">
    <source>
        <dbReference type="EMBL" id="VFV36082.1"/>
    </source>
</evidence>
<dbReference type="AlphaFoldDB" id="A0A485P145"/>
<evidence type="ECO:0000256" key="1">
    <source>
        <dbReference type="ARBA" id="ARBA00004496"/>
    </source>
</evidence>
<protein>
    <recommendedName>
        <fullName evidence="2">Glutamine synthetase</fullName>
    </recommendedName>
    <alternativeName>
        <fullName evidence="4">Glutamate--ammonia ligase</fullName>
    </alternativeName>
</protein>
<evidence type="ECO:0000313" key="8">
    <source>
        <dbReference type="Proteomes" id="UP000386466"/>
    </source>
</evidence>
<feature type="domain" description="GS beta-grasp" evidence="6">
    <location>
        <begin position="24"/>
        <end position="108"/>
    </location>
</feature>
<dbReference type="Gene3D" id="3.10.20.70">
    <property type="entry name" value="Glutamine synthetase, N-terminal domain"/>
    <property type="match status" value="1"/>
</dbReference>
<dbReference type="GO" id="GO:0004356">
    <property type="term" value="F:glutamine synthetase activity"/>
    <property type="evidence" value="ECO:0007669"/>
    <property type="project" value="InterPro"/>
</dbReference>
<dbReference type="Gene3D" id="3.30.590.10">
    <property type="entry name" value="Glutamine synthetase/guanido kinase, catalytic domain"/>
    <property type="match status" value="2"/>
</dbReference>